<accession>A0A515D8R9</accession>
<dbReference type="InterPro" id="IPR023614">
    <property type="entry name" value="Porin_dom_sf"/>
</dbReference>
<feature type="signal peptide" evidence="11">
    <location>
        <begin position="1"/>
        <end position="19"/>
    </location>
</feature>
<dbReference type="InterPro" id="IPR002299">
    <property type="entry name" value="Porin_Neis"/>
</dbReference>
<keyword evidence="8" id="KW-0626">Porin</keyword>
<keyword evidence="5" id="KW-0812">Transmembrane</keyword>
<name>A0A515D8R9_9BURK</name>
<dbReference type="GO" id="GO:0046930">
    <property type="term" value="C:pore complex"/>
    <property type="evidence" value="ECO:0007669"/>
    <property type="project" value="UniProtKB-KW"/>
</dbReference>
<keyword evidence="14" id="KW-1185">Reference proteome</keyword>
<dbReference type="GO" id="GO:0015288">
    <property type="term" value="F:porin activity"/>
    <property type="evidence" value="ECO:0007669"/>
    <property type="project" value="UniProtKB-KW"/>
</dbReference>
<evidence type="ECO:0000256" key="6">
    <source>
        <dbReference type="ARBA" id="ARBA00022729"/>
    </source>
</evidence>
<dbReference type="PANTHER" id="PTHR34501:SF9">
    <property type="entry name" value="MAJOR OUTER MEMBRANE PROTEIN P.IA"/>
    <property type="match status" value="1"/>
</dbReference>
<evidence type="ECO:0000259" key="12">
    <source>
        <dbReference type="Pfam" id="PF13609"/>
    </source>
</evidence>
<dbReference type="PRINTS" id="PR00184">
    <property type="entry name" value="NEISSPPORIN"/>
</dbReference>
<reference evidence="13 14" key="1">
    <citation type="submission" date="2019-01" db="EMBL/GenBank/DDBJ databases">
        <title>Genomic insights into a novel species Rhodoferax sp.</title>
        <authorList>
            <person name="Jin L."/>
        </authorList>
    </citation>
    <scope>NUCLEOTIDE SEQUENCE [LARGE SCALE GENOMIC DNA]</scope>
    <source>
        <strain evidence="13 14">CHu59-6-5</strain>
    </source>
</reference>
<keyword evidence="10" id="KW-0998">Cell outer membrane</keyword>
<feature type="domain" description="Porin" evidence="12">
    <location>
        <begin position="7"/>
        <end position="331"/>
    </location>
</feature>
<dbReference type="AlphaFoldDB" id="A0A515D8R9"/>
<dbReference type="GO" id="GO:0006811">
    <property type="term" value="P:monoatomic ion transport"/>
    <property type="evidence" value="ECO:0007669"/>
    <property type="project" value="UniProtKB-KW"/>
</dbReference>
<evidence type="ECO:0000256" key="2">
    <source>
        <dbReference type="ARBA" id="ARBA00011233"/>
    </source>
</evidence>
<comment type="subcellular location">
    <subcellularLocation>
        <location evidence="1">Cell outer membrane</location>
        <topology evidence="1">Multi-pass membrane protein</topology>
    </subcellularLocation>
</comment>
<dbReference type="OrthoDB" id="6975458at2"/>
<evidence type="ECO:0000256" key="3">
    <source>
        <dbReference type="ARBA" id="ARBA00022448"/>
    </source>
</evidence>
<evidence type="ECO:0000256" key="1">
    <source>
        <dbReference type="ARBA" id="ARBA00004571"/>
    </source>
</evidence>
<protein>
    <submittedName>
        <fullName evidence="13">Porin</fullName>
    </submittedName>
</protein>
<keyword evidence="3" id="KW-0813">Transport</keyword>
<dbReference type="CDD" id="cd00342">
    <property type="entry name" value="gram_neg_porins"/>
    <property type="match status" value="1"/>
</dbReference>
<evidence type="ECO:0000256" key="9">
    <source>
        <dbReference type="ARBA" id="ARBA00023136"/>
    </source>
</evidence>
<dbReference type="Gene3D" id="2.40.160.10">
    <property type="entry name" value="Porin"/>
    <property type="match status" value="1"/>
</dbReference>
<keyword evidence="9" id="KW-0472">Membrane</keyword>
<organism evidence="13 14">
    <name type="scientific">Rhodoferax sediminis</name>
    <dbReference type="NCBI Taxonomy" id="2509614"/>
    <lineage>
        <taxon>Bacteria</taxon>
        <taxon>Pseudomonadati</taxon>
        <taxon>Pseudomonadota</taxon>
        <taxon>Betaproteobacteria</taxon>
        <taxon>Burkholderiales</taxon>
        <taxon>Comamonadaceae</taxon>
        <taxon>Rhodoferax</taxon>
    </lineage>
</organism>
<evidence type="ECO:0000256" key="5">
    <source>
        <dbReference type="ARBA" id="ARBA00022692"/>
    </source>
</evidence>
<dbReference type="PANTHER" id="PTHR34501">
    <property type="entry name" value="PROTEIN YDDL-RELATED"/>
    <property type="match status" value="1"/>
</dbReference>
<keyword evidence="7" id="KW-0406">Ion transport</keyword>
<dbReference type="SUPFAM" id="SSF56935">
    <property type="entry name" value="Porins"/>
    <property type="match status" value="1"/>
</dbReference>
<dbReference type="InterPro" id="IPR033900">
    <property type="entry name" value="Gram_neg_porin_domain"/>
</dbReference>
<dbReference type="InterPro" id="IPR050298">
    <property type="entry name" value="Gram-neg_bact_OMP"/>
</dbReference>
<dbReference type="GO" id="GO:0009279">
    <property type="term" value="C:cell outer membrane"/>
    <property type="evidence" value="ECO:0007669"/>
    <property type="project" value="UniProtKB-SubCell"/>
</dbReference>
<evidence type="ECO:0000256" key="4">
    <source>
        <dbReference type="ARBA" id="ARBA00022452"/>
    </source>
</evidence>
<dbReference type="Pfam" id="PF13609">
    <property type="entry name" value="Porin_4"/>
    <property type="match status" value="1"/>
</dbReference>
<proteinExistence type="predicted"/>
<keyword evidence="6 11" id="KW-0732">Signal</keyword>
<dbReference type="KEGG" id="rhf:EUB48_05500"/>
<keyword evidence="4" id="KW-1134">Transmembrane beta strand</keyword>
<evidence type="ECO:0000256" key="7">
    <source>
        <dbReference type="ARBA" id="ARBA00023065"/>
    </source>
</evidence>
<gene>
    <name evidence="13" type="ORF">EUB48_05500</name>
</gene>
<feature type="chain" id="PRO_5021756383" evidence="11">
    <location>
        <begin position="20"/>
        <end position="371"/>
    </location>
</feature>
<sequence>MKKSLVALAALALVGAASAQSSVMLYGVLDADIAHFSQGGLSKTMLTSSGNSGSLLGFRGTEDLGGGLSANFWLESTLLSDTGSGLGGGLTFNRRSTVSLASDFGEIRLGRDYTPSFVNHYVFDPFLLSGPGAGSNITLGGGANGVAGGNAATAVRANNSIQYLWGFNPNAIAAIGSGVYAQLMYAFPENVSGTPALGQYTGGRLGYANGPVNAAISYAQSKGTPYAADVGRGYSTYKEFNLAGSYRFGLGQLMAHVGTNNSDAAGTKYTHWGLGATINAGPGYIPIAFNSIKQNNATSDGADQIAVGYVYALSKRTVLYGTLAHIHNKNNGTYTFSGSNGGNNPGLQTAFGGGMSFGNGTGYAVGLRTSF</sequence>
<dbReference type="RefSeq" id="WP_142817973.1">
    <property type="nucleotide sequence ID" value="NZ_CP035503.1"/>
</dbReference>
<evidence type="ECO:0000313" key="13">
    <source>
        <dbReference type="EMBL" id="QDL36811.1"/>
    </source>
</evidence>
<dbReference type="Proteomes" id="UP000316798">
    <property type="component" value="Chromosome"/>
</dbReference>
<evidence type="ECO:0000256" key="10">
    <source>
        <dbReference type="ARBA" id="ARBA00023237"/>
    </source>
</evidence>
<evidence type="ECO:0000313" key="14">
    <source>
        <dbReference type="Proteomes" id="UP000316798"/>
    </source>
</evidence>
<dbReference type="EMBL" id="CP035503">
    <property type="protein sequence ID" value="QDL36811.1"/>
    <property type="molecule type" value="Genomic_DNA"/>
</dbReference>
<evidence type="ECO:0000256" key="11">
    <source>
        <dbReference type="SAM" id="SignalP"/>
    </source>
</evidence>
<comment type="subunit">
    <text evidence="2">Homotrimer.</text>
</comment>
<evidence type="ECO:0000256" key="8">
    <source>
        <dbReference type="ARBA" id="ARBA00023114"/>
    </source>
</evidence>